<evidence type="ECO:0000313" key="2">
    <source>
        <dbReference type="EMBL" id="SFN99592.1"/>
    </source>
</evidence>
<keyword evidence="1" id="KW-0732">Signal</keyword>
<sequence length="364" mass="42070">MNKHITTFCLALIFLMFASCIDQITFPLDKGTEKLIVSGQINNLDEDKFVFLSETTSANREPLYSGQYLVLNDLPRPVRGAQVVVIGSDNSQSRFNEIGPGKYMLGREVKFKSGVEYHLEIIIQGKRYLSIPEKMPDIVGEDELSYEFVRGNFKGAPETAFISIQTEVSLPETIEPYYLRWDVDEAYYWNLTFFPNPFNKAPPDCYVFDFPDPERIALFNGQASGFSTNQNRQIVAQRVVDESFLSRHYFNVRQVSISRESFDYWQKVKVLVNNTGSVFDTPPAPIRGNLYNDKDPEEVVLGYFEVAKVSQKRIYTTRADVPFFLPEICTYERNRPLDKYPKTCLRCSEFPNSTNDTPHWWFDQ</sequence>
<dbReference type="PROSITE" id="PS51257">
    <property type="entry name" value="PROKAR_LIPOPROTEIN"/>
    <property type="match status" value="1"/>
</dbReference>
<dbReference type="Proteomes" id="UP000199564">
    <property type="component" value="Unassembled WGS sequence"/>
</dbReference>
<dbReference type="EMBL" id="FOVW01000003">
    <property type="protein sequence ID" value="SFN99592.1"/>
    <property type="molecule type" value="Genomic_DNA"/>
</dbReference>
<accession>A0A1I5DK45</accession>
<evidence type="ECO:0000256" key="1">
    <source>
        <dbReference type="SAM" id="SignalP"/>
    </source>
</evidence>
<dbReference type="STRING" id="226506.SAMN04488519_10350"/>
<dbReference type="InterPro" id="IPR025345">
    <property type="entry name" value="DUF4249"/>
</dbReference>
<organism evidence="2 3">
    <name type="scientific">Algoriphagus ornithinivorans</name>
    <dbReference type="NCBI Taxonomy" id="226506"/>
    <lineage>
        <taxon>Bacteria</taxon>
        <taxon>Pseudomonadati</taxon>
        <taxon>Bacteroidota</taxon>
        <taxon>Cytophagia</taxon>
        <taxon>Cytophagales</taxon>
        <taxon>Cyclobacteriaceae</taxon>
        <taxon>Algoriphagus</taxon>
    </lineage>
</organism>
<feature type="signal peptide" evidence="1">
    <location>
        <begin position="1"/>
        <end position="24"/>
    </location>
</feature>
<name>A0A1I5DK45_9BACT</name>
<evidence type="ECO:0008006" key="4">
    <source>
        <dbReference type="Google" id="ProtNLM"/>
    </source>
</evidence>
<dbReference type="Pfam" id="PF14054">
    <property type="entry name" value="DUF4249"/>
    <property type="match status" value="1"/>
</dbReference>
<dbReference type="AlphaFoldDB" id="A0A1I5DK45"/>
<proteinExistence type="predicted"/>
<dbReference type="RefSeq" id="WP_091651125.1">
    <property type="nucleotide sequence ID" value="NZ_FOVW01000003.1"/>
</dbReference>
<feature type="chain" id="PRO_5011601490" description="DUF4249 domain-containing protein" evidence="1">
    <location>
        <begin position="25"/>
        <end position="364"/>
    </location>
</feature>
<evidence type="ECO:0000313" key="3">
    <source>
        <dbReference type="Proteomes" id="UP000199564"/>
    </source>
</evidence>
<gene>
    <name evidence="2" type="ORF">SAMN04488519_10350</name>
</gene>
<reference evidence="3" key="1">
    <citation type="submission" date="2016-10" db="EMBL/GenBank/DDBJ databases">
        <authorList>
            <person name="Varghese N."/>
            <person name="Submissions S."/>
        </authorList>
    </citation>
    <scope>NUCLEOTIDE SEQUENCE [LARGE SCALE GENOMIC DNA]</scope>
    <source>
        <strain evidence="3">DSM 15282</strain>
    </source>
</reference>
<keyword evidence="3" id="KW-1185">Reference proteome</keyword>
<protein>
    <recommendedName>
        <fullName evidence="4">DUF4249 domain-containing protein</fullName>
    </recommendedName>
</protein>